<dbReference type="Proteomes" id="UP000297706">
    <property type="component" value="Unassembled WGS sequence"/>
</dbReference>
<evidence type="ECO:0000313" key="7">
    <source>
        <dbReference type="Proteomes" id="UP000297706"/>
    </source>
</evidence>
<keyword evidence="6" id="KW-0969">Cilium</keyword>
<evidence type="ECO:0000256" key="3">
    <source>
        <dbReference type="ARBA" id="ARBA00005709"/>
    </source>
</evidence>
<dbReference type="PANTHER" id="PTHR42792">
    <property type="entry name" value="FLAGELLIN"/>
    <property type="match status" value="1"/>
</dbReference>
<dbReference type="AlphaFoldDB" id="A0A4Y9VRL8"/>
<dbReference type="InterPro" id="IPR001492">
    <property type="entry name" value="Flagellin"/>
</dbReference>
<evidence type="ECO:0000256" key="1">
    <source>
        <dbReference type="ARBA" id="ARBA00004365"/>
    </source>
</evidence>
<dbReference type="GO" id="GO:0005198">
    <property type="term" value="F:structural molecule activity"/>
    <property type="evidence" value="ECO:0007669"/>
    <property type="project" value="InterPro"/>
</dbReference>
<feature type="domain" description="Flagellin N-terminal" evidence="5">
    <location>
        <begin position="3"/>
        <end position="141"/>
    </location>
</feature>
<dbReference type="InterPro" id="IPR013384">
    <property type="entry name" value="Flagell_FlgL"/>
</dbReference>
<comment type="caution">
    <text evidence="6">The sequence shown here is derived from an EMBL/GenBank/DDBJ whole genome shotgun (WGS) entry which is preliminary data.</text>
</comment>
<comment type="similarity">
    <text evidence="3">Belongs to the bacterial flagellin family.</text>
</comment>
<protein>
    <submittedName>
        <fullName evidence="6">Flagellar hook-associated protein 3</fullName>
    </submittedName>
</protein>
<organism evidence="6 7">
    <name type="scientific">Methylotenera oryzisoli</name>
    <dbReference type="NCBI Taxonomy" id="2080758"/>
    <lineage>
        <taxon>Bacteria</taxon>
        <taxon>Pseudomonadati</taxon>
        <taxon>Pseudomonadota</taxon>
        <taxon>Betaproteobacteria</taxon>
        <taxon>Nitrosomonadales</taxon>
        <taxon>Methylophilaceae</taxon>
        <taxon>Methylotenera</taxon>
    </lineage>
</organism>
<dbReference type="EMBL" id="PQVH01000008">
    <property type="protein sequence ID" value="TFW71746.1"/>
    <property type="molecule type" value="Genomic_DNA"/>
</dbReference>
<dbReference type="RefSeq" id="WP_135277407.1">
    <property type="nucleotide sequence ID" value="NZ_PQVH01000008.1"/>
</dbReference>
<dbReference type="Pfam" id="PF00669">
    <property type="entry name" value="Flagellin_N"/>
    <property type="match status" value="1"/>
</dbReference>
<dbReference type="GO" id="GO:0009424">
    <property type="term" value="C:bacterial-type flagellum hook"/>
    <property type="evidence" value="ECO:0007669"/>
    <property type="project" value="InterPro"/>
</dbReference>
<keyword evidence="4" id="KW-0975">Bacterial flagellum</keyword>
<dbReference type="OrthoDB" id="9768249at2"/>
<gene>
    <name evidence="6" type="primary">flgL</name>
    <name evidence="6" type="ORF">C3Y98_06585</name>
</gene>
<accession>A0A4Y9VRL8</accession>
<comment type="subcellular location">
    <subcellularLocation>
        <location evidence="1">Bacterial flagellum</location>
    </subcellularLocation>
    <subcellularLocation>
        <location evidence="2">Secreted</location>
    </subcellularLocation>
</comment>
<keyword evidence="7" id="KW-1185">Reference proteome</keyword>
<dbReference type="InterPro" id="IPR001029">
    <property type="entry name" value="Flagellin_N"/>
</dbReference>
<dbReference type="SUPFAM" id="SSF64518">
    <property type="entry name" value="Phase 1 flagellin"/>
    <property type="match status" value="1"/>
</dbReference>
<dbReference type="Gene3D" id="1.20.1330.10">
    <property type="entry name" value="f41 fragment of flagellin, N-terminal domain"/>
    <property type="match status" value="1"/>
</dbReference>
<proteinExistence type="inferred from homology"/>
<keyword evidence="6" id="KW-0282">Flagellum</keyword>
<keyword evidence="6" id="KW-0966">Cell projection</keyword>
<evidence type="ECO:0000313" key="6">
    <source>
        <dbReference type="EMBL" id="TFW71746.1"/>
    </source>
</evidence>
<evidence type="ECO:0000256" key="4">
    <source>
        <dbReference type="ARBA" id="ARBA00023143"/>
    </source>
</evidence>
<sequence length="303" mass="32173">MRISTNTIYQSGISKISNLQSEQTKLMQQISTGQRIASPSDDPVGAARALEIAHAKSINSKFADTRQTAQLKLNTLESNLTSVTNMMISIQSSLVSAGNATYSDLERGFIAADLKTTLDGLVGLANTKDASGNYLYAGFQTDTAPFVANATGAAYVGDSNNQLLQVDAERQMVVNATGDDVFKAGGNDVFATLQNLITLLNTPLTPANQAAFSTGIATGLSSMRQGLDNVLTVRASIGSRLNELDQLDISGSDLDLQYSKSLSEIQDLDYAAALSDLSKNQTIMEAAQKSFVATTSLSLFNFI</sequence>
<evidence type="ECO:0000256" key="2">
    <source>
        <dbReference type="ARBA" id="ARBA00004613"/>
    </source>
</evidence>
<dbReference type="GO" id="GO:0071973">
    <property type="term" value="P:bacterial-type flagellum-dependent cell motility"/>
    <property type="evidence" value="ECO:0007669"/>
    <property type="project" value="InterPro"/>
</dbReference>
<name>A0A4Y9VRL8_9PROT</name>
<dbReference type="NCBIfam" id="TIGR02550">
    <property type="entry name" value="flagell_flgL"/>
    <property type="match status" value="1"/>
</dbReference>
<evidence type="ECO:0000259" key="5">
    <source>
        <dbReference type="Pfam" id="PF00669"/>
    </source>
</evidence>
<reference evidence="6 7" key="1">
    <citation type="submission" date="2018-02" db="EMBL/GenBank/DDBJ databases">
        <title>A novel lanthanide dependent methylotroph, Methylotenera sp. La3113.</title>
        <authorList>
            <person name="Lv H."/>
            <person name="Tani A."/>
        </authorList>
    </citation>
    <scope>NUCLEOTIDE SEQUENCE [LARGE SCALE GENOMIC DNA]</scope>
    <source>
        <strain evidence="6 7">La3113</strain>
    </source>
</reference>
<dbReference type="PANTHER" id="PTHR42792:SF1">
    <property type="entry name" value="FLAGELLAR HOOK-ASSOCIATED PROTEIN 3"/>
    <property type="match status" value="1"/>
</dbReference>
<dbReference type="GO" id="GO:0005576">
    <property type="term" value="C:extracellular region"/>
    <property type="evidence" value="ECO:0007669"/>
    <property type="project" value="UniProtKB-SubCell"/>
</dbReference>